<dbReference type="PANTHER" id="PTHR18952:SF176">
    <property type="entry name" value="CARBONIC ANHYDRASE"/>
    <property type="match status" value="1"/>
</dbReference>
<comment type="cofactor">
    <cofactor evidence="4">
        <name>Zn(2+)</name>
        <dbReference type="ChEBI" id="CHEBI:29105"/>
    </cofactor>
</comment>
<evidence type="ECO:0000313" key="6">
    <source>
        <dbReference type="Proteomes" id="UP000887566"/>
    </source>
</evidence>
<dbReference type="InterPro" id="IPR001148">
    <property type="entry name" value="CA_dom"/>
</dbReference>
<name>A0A914WV40_9BILA</name>
<dbReference type="AlphaFoldDB" id="A0A914WV40"/>
<reference evidence="7" key="1">
    <citation type="submission" date="2022-11" db="UniProtKB">
        <authorList>
            <consortium name="WormBaseParasite"/>
        </authorList>
    </citation>
    <scope>IDENTIFICATION</scope>
</reference>
<evidence type="ECO:0000256" key="3">
    <source>
        <dbReference type="ARBA" id="ARBA00022833"/>
    </source>
</evidence>
<sequence>MAFLDGIKNSLKLDEMAGGMASKLQGAKEFLAEKQQSVTNSGPMLLVKEKVGNLVPQGAGAYFSPANWTKYFPAGGGKRQSPIDIITSEARFDESLGDGQFKFNYVASDCIEIENSGYAVQVTCSDGAQSTLTAGFLTDTYRLRQIYAHCGSEPMNGSEHLIGGVGYAGELHFVHVNTKYTGLDDAMKHPDGLAIIAVFLNESHDDNRYLAPIINSLDRLTYKGDKLPLPHGLDIQRLLPEKMEFWTYEGSLTKPPLTECAIWTIFRGTIPISSNQLDKLRQLYAVGAEDAERNPQRLAGIVRPPQAINGRAIRASFRAGGVVEQPQL</sequence>
<keyword evidence="2 4" id="KW-0479">Metal-binding</keyword>
<dbReference type="GO" id="GO:0008270">
    <property type="term" value="F:zinc ion binding"/>
    <property type="evidence" value="ECO:0007669"/>
    <property type="project" value="UniProtKB-UniRule"/>
</dbReference>
<evidence type="ECO:0000256" key="1">
    <source>
        <dbReference type="ARBA" id="ARBA00010718"/>
    </source>
</evidence>
<accession>A0A914WV40</accession>
<dbReference type="GO" id="GO:0004089">
    <property type="term" value="F:carbonate dehydratase activity"/>
    <property type="evidence" value="ECO:0007669"/>
    <property type="project" value="UniProtKB-UniRule"/>
</dbReference>
<keyword evidence="3 4" id="KW-0862">Zinc</keyword>
<dbReference type="InterPro" id="IPR023561">
    <property type="entry name" value="Carbonic_anhydrase_a-class"/>
</dbReference>
<dbReference type="InterPro" id="IPR018338">
    <property type="entry name" value="Carbonic_anhydrase_a-class_CS"/>
</dbReference>
<dbReference type="SUPFAM" id="SSF51069">
    <property type="entry name" value="Carbonic anhydrase"/>
    <property type="match status" value="1"/>
</dbReference>
<evidence type="ECO:0000256" key="4">
    <source>
        <dbReference type="RuleBase" id="RU367011"/>
    </source>
</evidence>
<dbReference type="Pfam" id="PF00194">
    <property type="entry name" value="Carb_anhydrase"/>
    <property type="match status" value="1"/>
</dbReference>
<evidence type="ECO:0000259" key="5">
    <source>
        <dbReference type="PROSITE" id="PS51144"/>
    </source>
</evidence>
<dbReference type="Gene3D" id="3.10.200.10">
    <property type="entry name" value="Alpha carbonic anhydrase"/>
    <property type="match status" value="1"/>
</dbReference>
<comment type="function">
    <text evidence="4">Reversible hydration of carbon dioxide.</text>
</comment>
<keyword evidence="6" id="KW-1185">Reference proteome</keyword>
<dbReference type="PANTHER" id="PTHR18952">
    <property type="entry name" value="CARBONIC ANHYDRASE"/>
    <property type="match status" value="1"/>
</dbReference>
<organism evidence="6 7">
    <name type="scientific">Plectus sambesii</name>
    <dbReference type="NCBI Taxonomy" id="2011161"/>
    <lineage>
        <taxon>Eukaryota</taxon>
        <taxon>Metazoa</taxon>
        <taxon>Ecdysozoa</taxon>
        <taxon>Nematoda</taxon>
        <taxon>Chromadorea</taxon>
        <taxon>Plectida</taxon>
        <taxon>Plectina</taxon>
        <taxon>Plectoidea</taxon>
        <taxon>Plectidae</taxon>
        <taxon>Plectus</taxon>
    </lineage>
</organism>
<protein>
    <recommendedName>
        <fullName evidence="4">Carbonic anhydrase</fullName>
        <ecNumber evidence="4">4.2.1.1</ecNumber>
    </recommendedName>
</protein>
<dbReference type="Proteomes" id="UP000887566">
    <property type="component" value="Unplaced"/>
</dbReference>
<dbReference type="PROSITE" id="PS51144">
    <property type="entry name" value="ALPHA_CA_2"/>
    <property type="match status" value="1"/>
</dbReference>
<keyword evidence="4" id="KW-0456">Lyase</keyword>
<dbReference type="EC" id="4.2.1.1" evidence="4"/>
<feature type="domain" description="Alpha-carbonic anhydrase" evidence="5">
    <location>
        <begin position="58"/>
        <end position="317"/>
    </location>
</feature>
<comment type="similarity">
    <text evidence="1 4">Belongs to the alpha-carbonic anhydrase family.</text>
</comment>
<dbReference type="InterPro" id="IPR036398">
    <property type="entry name" value="CA_dom_sf"/>
</dbReference>
<dbReference type="PROSITE" id="PS00162">
    <property type="entry name" value="ALPHA_CA_1"/>
    <property type="match status" value="1"/>
</dbReference>
<dbReference type="WBParaSite" id="PSAMB.scaffold550size47471.g6836.t1">
    <property type="protein sequence ID" value="PSAMB.scaffold550size47471.g6836.t1"/>
    <property type="gene ID" value="PSAMB.scaffold550size47471.g6836"/>
</dbReference>
<dbReference type="CDD" id="cd00326">
    <property type="entry name" value="alpha_CA"/>
    <property type="match status" value="1"/>
</dbReference>
<comment type="catalytic activity">
    <reaction evidence="4">
        <text>hydrogencarbonate + H(+) = CO2 + H2O</text>
        <dbReference type="Rhea" id="RHEA:10748"/>
        <dbReference type="ChEBI" id="CHEBI:15377"/>
        <dbReference type="ChEBI" id="CHEBI:15378"/>
        <dbReference type="ChEBI" id="CHEBI:16526"/>
        <dbReference type="ChEBI" id="CHEBI:17544"/>
        <dbReference type="EC" id="4.2.1.1"/>
    </reaction>
</comment>
<proteinExistence type="inferred from homology"/>
<evidence type="ECO:0000256" key="2">
    <source>
        <dbReference type="ARBA" id="ARBA00022723"/>
    </source>
</evidence>
<dbReference type="GO" id="GO:0005737">
    <property type="term" value="C:cytoplasm"/>
    <property type="evidence" value="ECO:0007669"/>
    <property type="project" value="TreeGrafter"/>
</dbReference>
<evidence type="ECO:0000313" key="7">
    <source>
        <dbReference type="WBParaSite" id="PSAMB.scaffold550size47471.g6836.t1"/>
    </source>
</evidence>
<dbReference type="SMART" id="SM01057">
    <property type="entry name" value="Carb_anhydrase"/>
    <property type="match status" value="1"/>
</dbReference>